<proteinExistence type="predicted"/>
<protein>
    <submittedName>
        <fullName evidence="2">Uncharacterized protein</fullName>
    </submittedName>
</protein>
<dbReference type="EMBL" id="PISE01000026">
    <property type="protein sequence ID" value="PKG23294.1"/>
    <property type="molecule type" value="Genomic_DNA"/>
</dbReference>
<keyword evidence="1" id="KW-0472">Membrane</keyword>
<keyword evidence="1" id="KW-1133">Transmembrane helix</keyword>
<sequence length="85" mass="9879">MKTFQIFVILLQLSAAFSLLSFIAGVFFHSWKWMFASCIIDLPIAYYFFGAENNWKLVGYLPILLFAVSEGLWKKRKHKQTGALR</sequence>
<evidence type="ECO:0000313" key="2">
    <source>
        <dbReference type="EMBL" id="PKG23294.1"/>
    </source>
</evidence>
<comment type="caution">
    <text evidence="2">The sequence shown here is derived from an EMBL/GenBank/DDBJ whole genome shotgun (WGS) entry which is preliminary data.</text>
</comment>
<evidence type="ECO:0000313" key="3">
    <source>
        <dbReference type="Proteomes" id="UP000233375"/>
    </source>
</evidence>
<dbReference type="RefSeq" id="WP_101177567.1">
    <property type="nucleotide sequence ID" value="NZ_PISE01000026.1"/>
</dbReference>
<accession>A0A2N0Z1A6</accession>
<gene>
    <name evidence="2" type="ORF">CWS01_12655</name>
</gene>
<feature type="transmembrane region" description="Helical" evidence="1">
    <location>
        <begin position="6"/>
        <end position="28"/>
    </location>
</feature>
<keyword evidence="3" id="KW-1185">Reference proteome</keyword>
<keyword evidence="1" id="KW-0812">Transmembrane</keyword>
<evidence type="ECO:0000256" key="1">
    <source>
        <dbReference type="SAM" id="Phobius"/>
    </source>
</evidence>
<dbReference type="Proteomes" id="UP000233375">
    <property type="component" value="Unassembled WGS sequence"/>
</dbReference>
<dbReference type="AlphaFoldDB" id="A0A2N0Z1A6"/>
<name>A0A2N0Z1A6_9BACI</name>
<feature type="transmembrane region" description="Helical" evidence="1">
    <location>
        <begin position="55"/>
        <end position="73"/>
    </location>
</feature>
<dbReference type="OrthoDB" id="2892502at2"/>
<reference evidence="2 3" key="1">
    <citation type="journal article" date="2003" name="Int. J. Syst. Evol. Microbiol.">
        <title>Bacillus nealsonii sp. nov., isolated from a spacecraft-assembly facility, whose spores are gamma-radiation resistant.</title>
        <authorList>
            <person name="Venkateswaran K."/>
            <person name="Kempf M."/>
            <person name="Chen F."/>
            <person name="Satomi M."/>
            <person name="Nicholson W."/>
            <person name="Kern R."/>
        </authorList>
    </citation>
    <scope>NUCLEOTIDE SEQUENCE [LARGE SCALE GENOMIC DNA]</scope>
    <source>
        <strain evidence="2 3">FO-92</strain>
    </source>
</reference>
<organism evidence="2 3">
    <name type="scientific">Niallia nealsonii</name>
    <dbReference type="NCBI Taxonomy" id="115979"/>
    <lineage>
        <taxon>Bacteria</taxon>
        <taxon>Bacillati</taxon>
        <taxon>Bacillota</taxon>
        <taxon>Bacilli</taxon>
        <taxon>Bacillales</taxon>
        <taxon>Bacillaceae</taxon>
        <taxon>Niallia</taxon>
    </lineage>
</organism>